<dbReference type="PRINTS" id="PR00412">
    <property type="entry name" value="EPOXHYDRLASE"/>
</dbReference>
<feature type="region of interest" description="Disordered" evidence="1">
    <location>
        <begin position="294"/>
        <end position="315"/>
    </location>
</feature>
<dbReference type="Proteomes" id="UP000281192">
    <property type="component" value="Chromosome"/>
</dbReference>
<dbReference type="InterPro" id="IPR050266">
    <property type="entry name" value="AB_hydrolase_sf"/>
</dbReference>
<dbReference type="KEGG" id="cfh:C1707_21180"/>
<dbReference type="InterPro" id="IPR029058">
    <property type="entry name" value="AB_hydrolase_fold"/>
</dbReference>
<dbReference type="PANTHER" id="PTHR43798">
    <property type="entry name" value="MONOACYLGLYCEROL LIPASE"/>
    <property type="match status" value="1"/>
</dbReference>
<proteinExistence type="predicted"/>
<dbReference type="EMBL" id="PJRQ01000041">
    <property type="protein sequence ID" value="PLR08713.1"/>
    <property type="molecule type" value="Genomic_DNA"/>
</dbReference>
<dbReference type="AlphaFoldDB" id="A0A2N5CP27"/>
<dbReference type="GO" id="GO:0046464">
    <property type="term" value="P:acylglycerol catabolic process"/>
    <property type="evidence" value="ECO:0007669"/>
    <property type="project" value="TreeGrafter"/>
</dbReference>
<dbReference type="GO" id="GO:0016020">
    <property type="term" value="C:membrane"/>
    <property type="evidence" value="ECO:0007669"/>
    <property type="project" value="TreeGrafter"/>
</dbReference>
<keyword evidence="4" id="KW-0378">Hydrolase</keyword>
<dbReference type="Gene3D" id="3.40.50.1820">
    <property type="entry name" value="alpha/beta hydrolase"/>
    <property type="match status" value="1"/>
</dbReference>
<dbReference type="Proteomes" id="UP000234483">
    <property type="component" value="Unassembled WGS sequence"/>
</dbReference>
<dbReference type="GO" id="GO:0047372">
    <property type="term" value="F:monoacylglycerol lipase activity"/>
    <property type="evidence" value="ECO:0007669"/>
    <property type="project" value="TreeGrafter"/>
</dbReference>
<reference evidence="3 6" key="2">
    <citation type="submission" date="2018-01" db="EMBL/GenBank/DDBJ databases">
        <title>Complete genome sequence of Caulobacter flavus RHGG3.</title>
        <authorList>
            <person name="Yang E."/>
        </authorList>
    </citation>
    <scope>NUCLEOTIDE SEQUENCE [LARGE SCALE GENOMIC DNA]</scope>
    <source>
        <strain evidence="3 6">RHGG3</strain>
    </source>
</reference>
<feature type="domain" description="AB hydrolase-1" evidence="2">
    <location>
        <begin position="41"/>
        <end position="166"/>
    </location>
</feature>
<dbReference type="OrthoDB" id="9815441at2"/>
<dbReference type="RefSeq" id="WP_101714671.1">
    <property type="nucleotide sequence ID" value="NZ_CP026100.1"/>
</dbReference>
<gene>
    <name evidence="3" type="ORF">C1707_21180</name>
    <name evidence="4" type="ORF">CFHF_19885</name>
</gene>
<dbReference type="EMBL" id="CP026100">
    <property type="protein sequence ID" value="AYV48570.1"/>
    <property type="molecule type" value="Genomic_DNA"/>
</dbReference>
<evidence type="ECO:0000313" key="6">
    <source>
        <dbReference type="Proteomes" id="UP000281192"/>
    </source>
</evidence>
<evidence type="ECO:0000256" key="1">
    <source>
        <dbReference type="SAM" id="MobiDB-lite"/>
    </source>
</evidence>
<dbReference type="InterPro" id="IPR000639">
    <property type="entry name" value="Epox_hydrolase-like"/>
</dbReference>
<dbReference type="PANTHER" id="PTHR43798:SF33">
    <property type="entry name" value="HYDROLASE, PUTATIVE (AFU_ORTHOLOGUE AFUA_2G14860)-RELATED"/>
    <property type="match status" value="1"/>
</dbReference>
<dbReference type="PRINTS" id="PR00111">
    <property type="entry name" value="ABHYDROLASE"/>
</dbReference>
<dbReference type="Pfam" id="PF00561">
    <property type="entry name" value="Abhydrolase_1"/>
    <property type="match status" value="1"/>
</dbReference>
<sequence>MITEGLAPSLLARLGEPYERRAVHVDGGEIAYAQAGEGEHAVVLIHGTLTSLDDMLLPLTDHLPGRRLIALDRPGLGTSQRQGLGQAGILRQARILNQALAHLDVGKAVLVGHSFGAAVALAMALEEPERFAGLVALSPLVVPEWRLEHLLFGPRGAPIFGGWLAGWSHEGLDAALLPLLWRAMFLPQPMPKAVERCFPFAMAGEAGATRRVGEDCLAAGPDLLALLARAPGLAIPMHVLCGSADVVANPLVHGALLARLAPRANFDLLPGVGHMVHHAAPDAVARAVGGLASGRPGVSRASDMGSPRPAWSLGS</sequence>
<evidence type="ECO:0000313" key="5">
    <source>
        <dbReference type="Proteomes" id="UP000234483"/>
    </source>
</evidence>
<dbReference type="SUPFAM" id="SSF53474">
    <property type="entry name" value="alpha/beta-Hydrolases"/>
    <property type="match status" value="1"/>
</dbReference>
<accession>A0A2N5CP27</accession>
<evidence type="ECO:0000313" key="3">
    <source>
        <dbReference type="EMBL" id="AYV48570.1"/>
    </source>
</evidence>
<organism evidence="4 5">
    <name type="scientific">Caulobacter flavus</name>
    <dbReference type="NCBI Taxonomy" id="1679497"/>
    <lineage>
        <taxon>Bacteria</taxon>
        <taxon>Pseudomonadati</taxon>
        <taxon>Pseudomonadota</taxon>
        <taxon>Alphaproteobacteria</taxon>
        <taxon>Caulobacterales</taxon>
        <taxon>Caulobacteraceae</taxon>
        <taxon>Caulobacter</taxon>
    </lineage>
</organism>
<evidence type="ECO:0000259" key="2">
    <source>
        <dbReference type="Pfam" id="PF00561"/>
    </source>
</evidence>
<evidence type="ECO:0000313" key="4">
    <source>
        <dbReference type="EMBL" id="PLR08713.1"/>
    </source>
</evidence>
<protein>
    <submittedName>
        <fullName evidence="4">Alpha/beta hydrolase</fullName>
    </submittedName>
</protein>
<name>A0A2N5CP27_9CAUL</name>
<reference evidence="4 5" key="1">
    <citation type="submission" date="2017-12" db="EMBL/GenBank/DDBJ databases">
        <title>The genome sequence of Caulobacter flavus CGMCC1 15093.</title>
        <authorList>
            <person name="Gao J."/>
            <person name="Mao X."/>
            <person name="Sun J."/>
        </authorList>
    </citation>
    <scope>NUCLEOTIDE SEQUENCE [LARGE SCALE GENOMIC DNA]</scope>
    <source>
        <strain evidence="4 5">CGMCC1 15093</strain>
    </source>
</reference>
<dbReference type="InterPro" id="IPR000073">
    <property type="entry name" value="AB_hydrolase_1"/>
</dbReference>
<keyword evidence="6" id="KW-1185">Reference proteome</keyword>